<organism evidence="3 4">
    <name type="scientific">Aporhodopirellula rubra</name>
    <dbReference type="NCBI Taxonomy" id="980271"/>
    <lineage>
        <taxon>Bacteria</taxon>
        <taxon>Pseudomonadati</taxon>
        <taxon>Planctomycetota</taxon>
        <taxon>Planctomycetia</taxon>
        <taxon>Pirellulales</taxon>
        <taxon>Pirellulaceae</taxon>
        <taxon>Aporhodopirellula</taxon>
    </lineage>
</organism>
<dbReference type="InterPro" id="IPR045474">
    <property type="entry name" value="GEVED"/>
</dbReference>
<dbReference type="Pfam" id="PF17963">
    <property type="entry name" value="Big_9"/>
    <property type="match status" value="1"/>
</dbReference>
<dbReference type="PROSITE" id="PS00018">
    <property type="entry name" value="EF_HAND_1"/>
    <property type="match status" value="1"/>
</dbReference>
<dbReference type="Pfam" id="PF20009">
    <property type="entry name" value="GEVED"/>
    <property type="match status" value="1"/>
</dbReference>
<dbReference type="EMBL" id="JACHXU010000008">
    <property type="protein sequence ID" value="MBB3207019.1"/>
    <property type="molecule type" value="Genomic_DNA"/>
</dbReference>
<feature type="region of interest" description="Disordered" evidence="1">
    <location>
        <begin position="952"/>
        <end position="972"/>
    </location>
</feature>
<evidence type="ECO:0000256" key="1">
    <source>
        <dbReference type="SAM" id="MobiDB-lite"/>
    </source>
</evidence>
<name>A0A7W5DZG1_9BACT</name>
<dbReference type="Pfam" id="PF00404">
    <property type="entry name" value="Dockerin_1"/>
    <property type="match status" value="1"/>
</dbReference>
<dbReference type="InterPro" id="IPR036439">
    <property type="entry name" value="Dockerin_dom_sf"/>
</dbReference>
<dbReference type="GO" id="GO:0004553">
    <property type="term" value="F:hydrolase activity, hydrolyzing O-glycosyl compounds"/>
    <property type="evidence" value="ECO:0007669"/>
    <property type="project" value="InterPro"/>
</dbReference>
<dbReference type="Proteomes" id="UP000536179">
    <property type="component" value="Unassembled WGS sequence"/>
</dbReference>
<dbReference type="Gene3D" id="1.10.1330.10">
    <property type="entry name" value="Dockerin domain"/>
    <property type="match status" value="1"/>
</dbReference>
<keyword evidence="4" id="KW-1185">Reference proteome</keyword>
<sequence>MLETLEARQLLAGPELIGIQPNEGELIDNGSVRQVAPRVLTFRFDQDQQIDANTLDAIQLTRSGRDGLFGTSDDVRIAPGLVTLGDPNENEVVVRFADSLPDDNYRINIYGYDDPNATPQPIVGLRNIQGELIQPSTVGERVERVDFRLDLGALIEAVVPQPVIRNADGSLTQNRDEIVVYFNEDPLFVEDDAAGNPTARSAENPRFYQLLLTQDTVRTTDDEFYLPKEVIYSEDTHTARLIFDTDINNLPGVPVGGGTFRLRIGTAVDSKVDLIVPPSEFATAPTATVSLGVDDASFDFVSRQVGEDASGQQVRFVNTGTAGLSVSQDTDGVIVFNYGGGIPLVSDLADVIAGDPVIRDLISISVNSTAATLPLPQRLVGSDPVTLVGLGDTLGTSLDIGTFGQSDTLTSLVIRESISPQQVNIELAGGDDDPGHRLLIEHINDAFGADLQSGITEIPYNFKGVYFQNGTTSSLNQITPTQKLRIREVLQLWSNKIGVQFTETADQGITFALGETSDVLTDGSLPEDQRFTAIPQLQASVRVDAAINNNATAGSANASIVFSNQANFGFDYGEDFTRKAAAGVGLLLGLLAAPDQSPQVLMALSAFNEEALLRRPSDGVLGPEILAPTTDPDSPEFQRFDEEYPEFRGFLNDLIDPISLPADVPMTEGSLVYLPDNLDDFSLPNWEPVFPSNVDVLHGQYVHRPDSVDVDLYRFVVDLDDADRIGQLSVETFAERLSDSSALDTTVTLFQEVRAGATTDLKIGPTLQLRVDAVQVGAIGNGARIEFVESDRDSGDDEVRVLRVDDGAGGFVNNAILIDLPRQGAFVDRVEVGQVIAAIEGDAFASSLFQVSLEKGSLTTDISGLDLRTTPIILSGGGLEQLSRNDDYFSEDSFLTASLGEGVYYIGVAASGNDTYDPMVKDSGFGGLTQGEYELRIKFEPQVDEVDVIRDQDSTRPGIPGTPIDGDGDGVPRGVNNFWFQTRPELRTLQFNLGGESITPGQTITITGANGTDRTYEFLPFNGGTGRPGNVVIRYSATPGNDSPPENLAELLATAINGRQDATGVQAFVNTESITLDGERSVEFSNGFRGVETFGRMIFVDKLAATNADGSLELPFNNINNPAVVNAFGSALSGDIVRIVGNGGADQNIVTETDNFAYEFGLSEVGGRTLEDGRDMEIPAGVTTMIDAGAIFKMRSSRISVGSSSTQIDRSGGALQVLGTPRLVDFNAANPLVGEVNDAGTGYDDGSVIFTSTRDRAADAAGAGTSVAPKPGDWGGLVFRRDIDQMQGRPDLEEEGIFLQTVNHAEIRYGGSSDILVDSVQQVVNPIQMINLRPNITFNEITRSADAAMSAAPDSFQETTFGTPAFQQAGAFTPDYGRVGPDIHNNVLTNNSLNGLFIRTIVSPNSPPTQLTSSARFDDTSVVHFIAENLVIAGDPGGAIQDGIRPSLSQASVQVLTGGSLPANTVAVEYLMTFVDANGFESAATDVADALRLTAPTGETLSGASVQLAGLPRIPVGTDYVSRRLYRAEFDAAGNNISGYQLVTSLDGLSSSYTDDGTASDGLLDLNRAGRRGRLDASLVVDPGMVVKLQGARIELGHGTQLIAEGTLSQPVVFTSSLDDRYGAGGTFDTNNDAATLNGNEAAERGDWSGIYAGANAYVSMDHSVVSYAGGISLVAGGESRGFAPLELQQADGRITNTRFEFNDDGQDGSGRPGRGGRLAVDPSVIFVRGSQPVIVGNDFKDNRGAAIGIDVDSLVADLLRDTGRQTGSVDTFSELDDNHGPLIRLNRFEVVPADEDEDKQISGLVIRGGDLLVESIWDDTDIVHVLSESVTVGNIQSSGGLRLQSRANESLVVKLSGAGTPNSATLGTGFTATGETSDSAQRLGGTVHIVGLPGAPVVLTSFKDDTVGAGLAIDGTQFTDTNGDSYGSRPETNDWRSVLLDQYSNDRNVDFILEEELTTDVAPGRNGNVNQAQFLGDLAADLNLGDDNRRLGFEVSGYLSEATDVDTYSFNGSAGSEVWFDIDRTSFGLDTVVELLDAEGVLLARSDNSMDNDVVVTDPSVEGMVDSLQAKADKYTETNVFGDYLDIGSINPRDAGFRVVLPGDSTGADSRSTYYFRVRSASSNPNDPNAGGSYGAYQFQVRLQEAQEYPGSVVRYADIRWANHGIHVRGLPGESPLMGEAGENESVSGADSPFGLGASNDVLESVALDEDTRAPAQQPQNVGNLFEGKRPVISVAGSISDSLDVDFYQVDLDALVSTEGLNTNYMSTIFDVDYASGLTRPDTNISVFYDPDGEFGPAEPQLVLFGADSNVAEDQSSPFGENGDFAERLDRGSISTSDPLIGPVSLPEGAYYVAITAGARLPAQLSDVAVRREPINSIQRIFEDRIDDAATGDSVFGGPREDELFTDVSIIGGGFTTTNMRANDIGHGINDNFDKTNFGQTGRNQTFYSEFRGELNPTVNDTDVESPYTRIQRINEGTASPAGALDLNSLEWSISSNPQIGGTDDFTAQTIPHVSIEATMNGDSADFYQLVVTENNTRVIIDVDEGDNPFQSIFGDDSLGSVDVDLVILDASRVLLNPPGRITTSFTTEGQTGSAGDTFFDISSDPFFDGILDQGTYYIGILEASTQIVTAPNGTLTFPRTGPAASGRYVMHVSATDQIVGNGANESIHFDRNDEVRGQLLSETFDLVGYAAEDLPRFYFNYFWDSPEDGLGDPVDSLTLKITSTENPAGISFDQTQPDLTLDPTADPNPDFISDAQWRQKVISLSDFAGHTNIQFEFEYESDGVVVGSSEGLFLDDFIVGFAERGETVFNATPGETTFLGESDGPTGEYQLEMRRATAFTTPTGNAQSLTHSFDTNDRHTQEVTLVVPAGSQIQDGDIFELSDGKTTQIFEFDNNGSSKFTNQRLVFSASDTAAELAMRIRTAINTTNRLDVEAASADGLDDETMTGNRLNLFGVVDGSFTELASFTDGPAVTDPLNVEITDAGDRRLLMPAVLHNGVGDVNVTRTQGQVIIENNVISDVHAIGIYSEAGDRGIDLEYFRGDPSELDHFNELFGIAQSTDSPHPFLQLPPVGNPAAGVVRNLPTLNNSVDGGLMSGVVIRNNTIDQARLSGIKVEGETRPFVIDSATLNVNDGYSMAIDAGGTRVVFEFEDIGGAAVTAGGSGTAGGNGFIDGHVPIYYRHQLSAAAYNNPPGTVYPYTSFELMLAIQQAIQGSILVTNDMAESVTAYLGPSMSQRSGFDEQFADNPESFPNAAVYLQGVSNIYFTTAYGSSGGGITDFTVGPAPVAEAAQPFARIINNTVYGSDGTESLFPDDAKLDNNDILSEATVTHVGRAHAGPYIQNAAIGYNIPQGLTDQSITFRTVFDSANVTDARTAVVGVGNEFNNIANFATDGAPTTTVNANIDVTNSAISVNYTGTGVVAEGSFNGYVFEGDFSNLEGVEISDASTVGVDVSFSDTQLLVNLNGGQLITPTDQLFLSLVFPTQTFPAALAGVADENDVDLYKVELIVGDRLIVDIDTIEGGPDTIVQIFDEFGQAQVLNFGAPNETKVADNGAAPDYLDPRSTAFAAAGRAGSVTDALNGRDPFVDFTTLKTGTYFIGVSSSGNASYDPNSLSGRTGGTATGEYEIGIEVYTPRQFVMSIDDGNEGQSRRGGTVATDLVGTTFTVTQIADFAGDWPNFPVSGGVPTTVGNQLTFEFTNSVTGIILPNGNYNVPLIANYRVPEIMDAIASAVTGLQDPISGADIPALPNHENGNGPDGRSGPIARGRATALGGQSGDNLGIVNLSDPSRRPGQTRTLFPIQSDPLFNDTDFPLGFGHDRVENNSSTLSPNNTLTDGFASTELYVLFENIAEIELSPEAMNAGLKLSTNDFRPNSDNNNRVEFAENADQLIAESGIWVTGGASPTLLNNVLSNLHQSILVDETNFFGFGKRVRVAGNDFIKPQEVIVNGNVFQHDESRNSEIRFDITWPIDPTAPFDVVDTSLSTDDVVGATNVTLQSDDFNFFIDPTDVLLVDSQGNNFLPANGSRVIDSATSSLNERSSFSSVKTAVGLPISNVLTPNRDVNGVQRADNPNFANSGGSGQTIFKDRGSSELADFVGPIAVALNPRDNDAAGLDSDKSTSFIQRGAGVLGEFRIQLVDTGDGSNPFTGIGIDDSTLKVAEIPGLRREGANLTVFENDELLEEGIDYTFRYDETSNTITLIPLAGVWRDDRSYRIALNNRDRTVLIAPDPSEVTDGDQIRITDSDGGTVVFEFDSGYQLFLPESPTLVVPSIGTEAGGLGDGDIFLISDGTNDPVVFEFDNDGVLLPGSRRISLPTVSLVGEEVGLTVGTDSFVFQFVQEGNTATGGAIPVTFNPADPVEGTIFELCRVIERTLANNGINVFVSVSDDDLSTLLITRNTGGPAISITSKPDSFTSAAAPSPAQGVSLQLSSLPARATPAAQQERQDYLNLIARSIQTAITQERRKDGETGDLPASRAAAFDFDVVVEGTRVVLGAPADYVVDTSGGGLGQDSRTLAFEVPTVGTGINGIVDGDSFTISNGNVERVFEFTFDAQLENSDATQIFLDTTLGNLTGEEIAELIRETVTDSGLGLTPTVDGEFVYLDLPSNGLVTTSAGQLRVVGLARPLLDGDTIRVSKAPEPPSTAIEINNAFPAGFEVGAIVAPIDGTVFTLELREGELLPELYNFEFDISDADPAEVTPGNFPIDVTETIEDENGLLREYFVSRDELARRIAQAIATRGINVSPVAQDQFVYLTVPAEKTARILSDFNGIGLTEAAAFEERVTFEFDLSTAENPGGDGVTPGNLPILYSLTDTATDLAEKVEAALNPVDDAGNPVTLISGLLPGSETVAPGQVAVNVDADNPLALTVTLGSSLEVRGEPGVSGSTTVDVFGPLLLSMPVLGGNSITNGSIFLIADEEGNDVVFQFAIGGLVPAGQFVGGANVINYSTADDADVLATNFAAAINASTVGLAATVVNGTQISLGRTSRDRVSNAGLPGVSGTPAIDIVRGIVGDGEVLRIRQGDVSVSFEFDSVDNGGGVQPGNVQVSFQPTSTPGDIAESLAAAIRNNSGGLRFTAGEDGTVYPIAELDENGIPTGGVILNDLPGTQVDISAAPTLNVTGVPGGAIPVAISPLFGSEAVKQVLLRQINSVNKVGELPTTTLVAEDRGGSTLFVENASIIEGPVSNYYLPAIKDAVGNPLQPNRDDRTTQFTINLADIALDFGDAPDPVGLVSGRYPTRLLDNGARHIIGAGPVLGTSVDAEVDALSVRTADGDDLTIAFSGGGTVFVPRLENGVVKIDINPSNVFDLTRFDGESFTIDTGVDVVTFEFDTDGIFNEDNYVVWVPGYTGDRVLTAADSALLTPAAIAAGITDAIESSPLTPASTRVVTDSASGLVTFEISGDDEDGVTFTSQSNPQGLFNASLTTQVDVTVTGEGVLEAWIDFNADGDWDDPGELVISPDLPFEGTVNPAFFGEGTTTRTFPIGIPETTAKLLAGQSANTYARFRVSTNGTGSPVGLALSGEVEDYLVRLVGGQPPVISNASPQYTVREGEFLQATDDVGTDAFTNNNGLLVGVTTATPGGVQIYADDIGTRQLFDESGQFAGTLDVQRNGTFTFDADDDYSGVVSFSVLVTDVVGNAPENQLVSPTPIVATITVTPVNDEPTLQDGITAGDVISTATINEDNVVSQADQTSLGPVVFTASELIDPFYIAGPGTEPLEQDLFFLSAGTATTPFRTTQGGSLTISSNGRTILYTPPQDYNGQDPDTFTYTVADRLKSNLPGTIVSESADVQGRVEIVINAINDNPRVNNETYQTTERSSESDPPLIIPINGPVGAVAGILDNDTAGPTDETEAPQNQTRSLKPDQFTSIENGVIVQSRRTEGGGGRIALVGNNLEYTPRVNFSGIDRFTYIVVDSLGAESTATAFINVGGVNNQPEFFGVRGQQGQSTLEFEERRAANESVTFDLTSWFTDADGDVLSFPQPTVSDTNLFTATTNGSQLTLNFVPFAFGTTTLTVRASDSLSPAVTQNITVTVTGKDDSPVVAGSLQPLEILEDGVGTANLRRTTVDGEGLFFDPDGDVLTYRVRRLGSISNPTAAQIAASPLVQSIEFVGDTLRITPKPDQSGSVQVEIEASDGIFVNSHSFDFVVLATADAPRGNVTPSGVASPDAYSVPVGGTLRITDPSLGLLRNDFDPDPGSSIRIAPGSLTQPVGGTGTVSLLGREDGAFSFTTSTTGNQPVAGQTDTFTYRLIDDTDRLSDTITVTVTFNQSSYQNPVDKYDVSADGFVTAVDALRVLNLINARGNDQTAFSVSELTTSPPDYYDVNGDGFINSVDVLQVINELNARDANGNNGSSEPIAASSTTVASNTSASIESSLASTQTFASVSTANLGTANTVLRSEDENSAGATTDASTSLDVLLTSGMDLQTGGESKAVQVADTLASDLRSSQTSDSETTGQAIDSALLDLFSDSFETD</sequence>
<dbReference type="InterPro" id="IPR018247">
    <property type="entry name" value="EF_Hand_1_Ca_BS"/>
</dbReference>
<evidence type="ECO:0000259" key="2">
    <source>
        <dbReference type="Pfam" id="PF20009"/>
    </source>
</evidence>
<reference evidence="3 4" key="1">
    <citation type="submission" date="2020-08" db="EMBL/GenBank/DDBJ databases">
        <title>Genomic Encyclopedia of Type Strains, Phase III (KMG-III): the genomes of soil and plant-associated and newly described type strains.</title>
        <authorList>
            <person name="Whitman W."/>
        </authorList>
    </citation>
    <scope>NUCLEOTIDE SEQUENCE [LARGE SCALE GENOMIC DNA]</scope>
    <source>
        <strain evidence="3 4">CECT 8075</strain>
    </source>
</reference>
<dbReference type="InterPro" id="IPR006626">
    <property type="entry name" value="PbH1"/>
</dbReference>
<dbReference type="RefSeq" id="WP_184305406.1">
    <property type="nucleotide sequence ID" value="NZ_JACHXU010000008.1"/>
</dbReference>
<protein>
    <recommendedName>
        <fullName evidence="2">GEVED domain-containing protein</fullName>
    </recommendedName>
</protein>
<evidence type="ECO:0000313" key="3">
    <source>
        <dbReference type="EMBL" id="MBB3207019.1"/>
    </source>
</evidence>
<feature type="domain" description="GEVED" evidence="2">
    <location>
        <begin position="5436"/>
        <end position="5527"/>
    </location>
</feature>
<dbReference type="Gene3D" id="2.60.40.3440">
    <property type="match status" value="2"/>
</dbReference>
<dbReference type="GO" id="GO:0000272">
    <property type="term" value="P:polysaccharide catabolic process"/>
    <property type="evidence" value="ECO:0007669"/>
    <property type="project" value="InterPro"/>
</dbReference>
<dbReference type="Gene3D" id="2.60.120.380">
    <property type="match status" value="2"/>
</dbReference>
<accession>A0A7W5DZG1</accession>
<evidence type="ECO:0000313" key="4">
    <source>
        <dbReference type="Proteomes" id="UP000536179"/>
    </source>
</evidence>
<dbReference type="InterPro" id="IPR002105">
    <property type="entry name" value="Dockerin_1_rpt"/>
</dbReference>
<proteinExistence type="predicted"/>
<gene>
    <name evidence="3" type="ORF">FHS27_002833</name>
</gene>
<comment type="caution">
    <text evidence="3">The sequence shown here is derived from an EMBL/GenBank/DDBJ whole genome shotgun (WGS) entry which is preliminary data.</text>
</comment>
<dbReference type="SMART" id="SM00710">
    <property type="entry name" value="PbH1"/>
    <property type="match status" value="8"/>
</dbReference>
<feature type="region of interest" description="Disordered" evidence="1">
    <location>
        <begin position="3744"/>
        <end position="3793"/>
    </location>
</feature>